<dbReference type="GeneID" id="37060777"/>
<sequence length="104" mass="11774">MYLADSFTRDHGWDKDSSCSSTFVLCTPTPHQQIYLLPSTPESGRITGARTPTPWLGDVLIEQVPSTPDYKSQPIGHDYPFSVQTWTDLINPIMLHTIRTPSRR</sequence>
<organism evidence="1 2">
    <name type="scientific">Aspergillus heteromorphus CBS 117.55</name>
    <dbReference type="NCBI Taxonomy" id="1448321"/>
    <lineage>
        <taxon>Eukaryota</taxon>
        <taxon>Fungi</taxon>
        <taxon>Dikarya</taxon>
        <taxon>Ascomycota</taxon>
        <taxon>Pezizomycotina</taxon>
        <taxon>Eurotiomycetes</taxon>
        <taxon>Eurotiomycetidae</taxon>
        <taxon>Eurotiales</taxon>
        <taxon>Aspergillaceae</taxon>
        <taxon>Aspergillus</taxon>
        <taxon>Aspergillus subgen. Circumdati</taxon>
    </lineage>
</organism>
<reference evidence="1 2" key="1">
    <citation type="submission" date="2016-12" db="EMBL/GenBank/DDBJ databases">
        <title>The genomes of Aspergillus section Nigri reveals drivers in fungal speciation.</title>
        <authorList>
            <consortium name="DOE Joint Genome Institute"/>
            <person name="Vesth T.C."/>
            <person name="Nybo J."/>
            <person name="Theobald S."/>
            <person name="Brandl J."/>
            <person name="Frisvad J.C."/>
            <person name="Nielsen K.F."/>
            <person name="Lyhne E.K."/>
            <person name="Kogle M.E."/>
            <person name="Kuo A."/>
            <person name="Riley R."/>
            <person name="Clum A."/>
            <person name="Nolan M."/>
            <person name="Lipzen A."/>
            <person name="Salamov A."/>
            <person name="Henrissat B."/>
            <person name="Wiebenga A."/>
            <person name="De Vries R.P."/>
            <person name="Grigoriev I.V."/>
            <person name="Mortensen U.H."/>
            <person name="Andersen M.R."/>
            <person name="Baker S.E."/>
        </authorList>
    </citation>
    <scope>NUCLEOTIDE SEQUENCE [LARGE SCALE GENOMIC DNA]</scope>
    <source>
        <strain evidence="1 2">CBS 117.55</strain>
    </source>
</reference>
<protein>
    <submittedName>
        <fullName evidence="1">Uncharacterized protein</fullName>
    </submittedName>
</protein>
<dbReference type="RefSeq" id="XP_025401372.1">
    <property type="nucleotide sequence ID" value="XM_025538540.1"/>
</dbReference>
<keyword evidence="2" id="KW-1185">Reference proteome</keyword>
<dbReference type="VEuPathDB" id="FungiDB:BO70DRAFT_195465"/>
<name>A0A317WMA2_9EURO</name>
<dbReference type="EMBL" id="MSFL01000006">
    <property type="protein sequence ID" value="PWY87489.1"/>
    <property type="molecule type" value="Genomic_DNA"/>
</dbReference>
<dbReference type="AlphaFoldDB" id="A0A317WMA2"/>
<accession>A0A317WMA2</accession>
<proteinExistence type="predicted"/>
<evidence type="ECO:0000313" key="1">
    <source>
        <dbReference type="EMBL" id="PWY87489.1"/>
    </source>
</evidence>
<comment type="caution">
    <text evidence="1">The sequence shown here is derived from an EMBL/GenBank/DDBJ whole genome shotgun (WGS) entry which is preliminary data.</text>
</comment>
<gene>
    <name evidence="1" type="ORF">BO70DRAFT_195465</name>
</gene>
<dbReference type="Proteomes" id="UP000247233">
    <property type="component" value="Unassembled WGS sequence"/>
</dbReference>
<evidence type="ECO:0000313" key="2">
    <source>
        <dbReference type="Proteomes" id="UP000247233"/>
    </source>
</evidence>